<dbReference type="InterPro" id="IPR002173">
    <property type="entry name" value="Carboh/pur_kinase_PfkB_CS"/>
</dbReference>
<name>A0ABN3IW24_9ACTN</name>
<dbReference type="RefSeq" id="WP_344589270.1">
    <property type="nucleotide sequence ID" value="NZ_BAAARW010000011.1"/>
</dbReference>
<dbReference type="PANTHER" id="PTHR10584:SF157">
    <property type="entry name" value="SULFOFRUCTOSE KINASE"/>
    <property type="match status" value="1"/>
</dbReference>
<keyword evidence="1" id="KW-0808">Transferase</keyword>
<reference evidence="4 5" key="1">
    <citation type="journal article" date="2019" name="Int. J. Syst. Evol. Microbiol.">
        <title>The Global Catalogue of Microorganisms (GCM) 10K type strain sequencing project: providing services to taxonomists for standard genome sequencing and annotation.</title>
        <authorList>
            <consortium name="The Broad Institute Genomics Platform"/>
            <consortium name="The Broad Institute Genome Sequencing Center for Infectious Disease"/>
            <person name="Wu L."/>
            <person name="Ma J."/>
        </authorList>
    </citation>
    <scope>NUCLEOTIDE SEQUENCE [LARGE SCALE GENOMIC DNA]</scope>
    <source>
        <strain evidence="4 5">JCM 3325</strain>
    </source>
</reference>
<keyword evidence="5" id="KW-1185">Reference proteome</keyword>
<dbReference type="InterPro" id="IPR029056">
    <property type="entry name" value="Ribokinase-like"/>
</dbReference>
<dbReference type="PROSITE" id="PS00584">
    <property type="entry name" value="PFKB_KINASES_2"/>
    <property type="match status" value="1"/>
</dbReference>
<dbReference type="GO" id="GO:0016301">
    <property type="term" value="F:kinase activity"/>
    <property type="evidence" value="ECO:0007669"/>
    <property type="project" value="UniProtKB-KW"/>
</dbReference>
<dbReference type="EMBL" id="BAAARW010000011">
    <property type="protein sequence ID" value="GAA2415599.1"/>
    <property type="molecule type" value="Genomic_DNA"/>
</dbReference>
<protein>
    <submittedName>
        <fullName evidence="4">Sugar kinase</fullName>
    </submittedName>
</protein>
<proteinExistence type="predicted"/>
<accession>A0ABN3IW24</accession>
<gene>
    <name evidence="4" type="ORF">GCM10010191_27360</name>
</gene>
<organism evidence="4 5">
    <name type="scientific">Actinomadura vinacea</name>
    <dbReference type="NCBI Taxonomy" id="115336"/>
    <lineage>
        <taxon>Bacteria</taxon>
        <taxon>Bacillati</taxon>
        <taxon>Actinomycetota</taxon>
        <taxon>Actinomycetes</taxon>
        <taxon>Streptosporangiales</taxon>
        <taxon>Thermomonosporaceae</taxon>
        <taxon>Actinomadura</taxon>
    </lineage>
</organism>
<feature type="domain" description="Carbohydrate kinase PfkB" evidence="3">
    <location>
        <begin position="13"/>
        <end position="289"/>
    </location>
</feature>
<dbReference type="InterPro" id="IPR011611">
    <property type="entry name" value="PfkB_dom"/>
</dbReference>
<dbReference type="Gene3D" id="3.40.1190.20">
    <property type="match status" value="1"/>
</dbReference>
<dbReference type="PANTHER" id="PTHR10584">
    <property type="entry name" value="SUGAR KINASE"/>
    <property type="match status" value="1"/>
</dbReference>
<comment type="caution">
    <text evidence="4">The sequence shown here is derived from an EMBL/GenBank/DDBJ whole genome shotgun (WGS) entry which is preliminary data.</text>
</comment>
<keyword evidence="2 4" id="KW-0418">Kinase</keyword>
<evidence type="ECO:0000313" key="5">
    <source>
        <dbReference type="Proteomes" id="UP001501231"/>
    </source>
</evidence>
<dbReference type="Proteomes" id="UP001501231">
    <property type="component" value="Unassembled WGS sequence"/>
</dbReference>
<evidence type="ECO:0000256" key="1">
    <source>
        <dbReference type="ARBA" id="ARBA00022679"/>
    </source>
</evidence>
<evidence type="ECO:0000313" key="4">
    <source>
        <dbReference type="EMBL" id="GAA2415599.1"/>
    </source>
</evidence>
<sequence length="317" mass="31836">MEADGTSSAGAVFVGVATWDTVAQLPGFPAPDGRILAEEIVESGGGPAATASVAFARLAAAHGPRPALVAAVGDDHRAALIREGLAAEHVDTSHLGTVAGETSGSCVVLVDRPGGSRAICVKPGPRLRIDPGSAAARAVLSARVLLVDHLGLPAVAPLLDGLPAAAPRPLVCYDAGNLAVQRCPGGVDVFVPTLAALREAYGDRPVVELMRAARADGARHVVATDGPNGAYAAGHEGVHRVEGHHGVEIRSTLGAGDVFHGALVAALARDLPLPAALAYANAAAALSCRGLDGRGGIPGDTETRALAAHRPALPFAR</sequence>
<evidence type="ECO:0000256" key="2">
    <source>
        <dbReference type="ARBA" id="ARBA00022777"/>
    </source>
</evidence>
<dbReference type="Pfam" id="PF00294">
    <property type="entry name" value="PfkB"/>
    <property type="match status" value="1"/>
</dbReference>
<evidence type="ECO:0000259" key="3">
    <source>
        <dbReference type="Pfam" id="PF00294"/>
    </source>
</evidence>
<dbReference type="SUPFAM" id="SSF53613">
    <property type="entry name" value="Ribokinase-like"/>
    <property type="match status" value="1"/>
</dbReference>